<evidence type="ECO:0000313" key="3">
    <source>
        <dbReference type="Proteomes" id="UP000501179"/>
    </source>
</evidence>
<evidence type="ECO:0000259" key="1">
    <source>
        <dbReference type="Pfam" id="PF13577"/>
    </source>
</evidence>
<dbReference type="InterPro" id="IPR032710">
    <property type="entry name" value="NTF2-like_dom_sf"/>
</dbReference>
<sequence length="141" mass="15835">MAKVDADQYVDIMRFYAHQMSLLDAQDVTGYVGTFTEDGVTHHVHRGEKLEGSAAILAHATKALPHYRTVVVRHWNDHYLVDETEDGEGFTVSYGSLVTLTDGDGRVRFESTFAVTDVLVLVDDGLRVRSRTIVRDRPAER</sequence>
<reference evidence="2 3" key="1">
    <citation type="submission" date="2020-03" db="EMBL/GenBank/DDBJ databases">
        <title>A novel species.</title>
        <authorList>
            <person name="Gao J."/>
        </authorList>
    </citation>
    <scope>NUCLEOTIDE SEQUENCE [LARGE SCALE GENOMIC DNA]</scope>
    <source>
        <strain evidence="2 3">QMT-12</strain>
    </source>
</reference>
<keyword evidence="3" id="KW-1185">Reference proteome</keyword>
<protein>
    <submittedName>
        <fullName evidence="2">SnoaL-like domain-containing protein</fullName>
    </submittedName>
</protein>
<dbReference type="Proteomes" id="UP000501179">
    <property type="component" value="Chromosome"/>
</dbReference>
<dbReference type="InterPro" id="IPR037401">
    <property type="entry name" value="SnoaL-like"/>
</dbReference>
<evidence type="ECO:0000313" key="2">
    <source>
        <dbReference type="EMBL" id="QIQ01849.1"/>
    </source>
</evidence>
<dbReference type="Gene3D" id="3.10.450.50">
    <property type="match status" value="1"/>
</dbReference>
<dbReference type="AlphaFoldDB" id="A0A6G9GUW8"/>
<organism evidence="2 3">
    <name type="scientific">Streptomyces liangshanensis</name>
    <dbReference type="NCBI Taxonomy" id="2717324"/>
    <lineage>
        <taxon>Bacteria</taxon>
        <taxon>Bacillati</taxon>
        <taxon>Actinomycetota</taxon>
        <taxon>Actinomycetes</taxon>
        <taxon>Kitasatosporales</taxon>
        <taxon>Streptomycetaceae</taxon>
        <taxon>Streptomyces</taxon>
    </lineage>
</organism>
<feature type="domain" description="SnoaL-like" evidence="1">
    <location>
        <begin position="7"/>
        <end position="132"/>
    </location>
</feature>
<accession>A0A6G9GUW8</accession>
<dbReference type="SUPFAM" id="SSF54427">
    <property type="entry name" value="NTF2-like"/>
    <property type="match status" value="1"/>
</dbReference>
<proteinExistence type="predicted"/>
<gene>
    <name evidence="2" type="ORF">HA039_05690</name>
</gene>
<dbReference type="EMBL" id="CP050177">
    <property type="protein sequence ID" value="QIQ01849.1"/>
    <property type="molecule type" value="Genomic_DNA"/>
</dbReference>
<dbReference type="Pfam" id="PF13577">
    <property type="entry name" value="SnoaL_4"/>
    <property type="match status" value="1"/>
</dbReference>
<dbReference type="RefSeq" id="WP_167024684.1">
    <property type="nucleotide sequence ID" value="NZ_CP050177.1"/>
</dbReference>
<name>A0A6G9GUW8_9ACTN</name>
<dbReference type="KEGG" id="slia:HA039_05690"/>